<feature type="region of interest" description="Disordered" evidence="1">
    <location>
        <begin position="24"/>
        <end position="50"/>
    </location>
</feature>
<sequence>MLIHLMCRSCLGSGTRIDLHAHRDTGQALTKRPCPDCHGNGHHTQPATTR</sequence>
<dbReference type="InterPro" id="IPR036410">
    <property type="entry name" value="HSP_DnaJ_Cys-rich_dom_sf"/>
</dbReference>
<evidence type="ECO:0000313" key="3">
    <source>
        <dbReference type="Proteomes" id="UP000654947"/>
    </source>
</evidence>
<dbReference type="SUPFAM" id="SSF57938">
    <property type="entry name" value="DnaJ/Hsp40 cysteine-rich domain"/>
    <property type="match status" value="1"/>
</dbReference>
<keyword evidence="3" id="KW-1185">Reference proteome</keyword>
<evidence type="ECO:0000256" key="1">
    <source>
        <dbReference type="SAM" id="MobiDB-lite"/>
    </source>
</evidence>
<organism evidence="2 3">
    <name type="scientific">Nocardiopsis kunsanensis</name>
    <dbReference type="NCBI Taxonomy" id="141693"/>
    <lineage>
        <taxon>Bacteria</taxon>
        <taxon>Bacillati</taxon>
        <taxon>Actinomycetota</taxon>
        <taxon>Actinomycetes</taxon>
        <taxon>Streptosporangiales</taxon>
        <taxon>Nocardiopsidaceae</taxon>
        <taxon>Nocardiopsis</taxon>
    </lineage>
</organism>
<evidence type="ECO:0000313" key="2">
    <source>
        <dbReference type="EMBL" id="GHD19777.1"/>
    </source>
</evidence>
<name>A0A919CGV6_9ACTN</name>
<dbReference type="Proteomes" id="UP000654947">
    <property type="component" value="Unassembled WGS sequence"/>
</dbReference>
<protein>
    <submittedName>
        <fullName evidence="2">Uncharacterized protein</fullName>
    </submittedName>
</protein>
<dbReference type="EMBL" id="BMXL01000004">
    <property type="protein sequence ID" value="GHD19777.1"/>
    <property type="molecule type" value="Genomic_DNA"/>
</dbReference>
<dbReference type="Gene3D" id="2.10.230.10">
    <property type="entry name" value="Heat shock protein DnaJ, cysteine-rich domain"/>
    <property type="match status" value="1"/>
</dbReference>
<reference evidence="2 3" key="1">
    <citation type="journal article" date="2014" name="Int. J. Syst. Evol. Microbiol.">
        <title>Complete genome sequence of Corynebacterium casei LMG S-19264T (=DSM 44701T), isolated from a smear-ripened cheese.</title>
        <authorList>
            <consortium name="US DOE Joint Genome Institute (JGI-PGF)"/>
            <person name="Walter F."/>
            <person name="Albersmeier A."/>
            <person name="Kalinowski J."/>
            <person name="Ruckert C."/>
        </authorList>
    </citation>
    <scope>NUCLEOTIDE SEQUENCE [LARGE SCALE GENOMIC DNA]</scope>
    <source>
        <strain evidence="2 3">KCTC 19473</strain>
    </source>
</reference>
<gene>
    <name evidence="2" type="ORF">GCM10007147_11000</name>
</gene>
<comment type="caution">
    <text evidence="2">The sequence shown here is derived from an EMBL/GenBank/DDBJ whole genome shotgun (WGS) entry which is preliminary data.</text>
</comment>
<proteinExistence type="predicted"/>
<dbReference type="RefSeq" id="WP_160166721.1">
    <property type="nucleotide sequence ID" value="NZ_BMXL01000004.1"/>
</dbReference>
<accession>A0A919CGV6</accession>
<dbReference type="AlphaFoldDB" id="A0A919CGV6"/>